<feature type="compositionally biased region" description="Polar residues" evidence="5">
    <location>
        <begin position="796"/>
        <end position="823"/>
    </location>
</feature>
<feature type="compositionally biased region" description="Basic and acidic residues" evidence="5">
    <location>
        <begin position="841"/>
        <end position="861"/>
    </location>
</feature>
<keyword evidence="2 4" id="KW-0863">Zinc-finger</keyword>
<dbReference type="SMART" id="SM00292">
    <property type="entry name" value="BRCT"/>
    <property type="match status" value="3"/>
</dbReference>
<evidence type="ECO:0008006" key="10">
    <source>
        <dbReference type="Google" id="ProtNLM"/>
    </source>
</evidence>
<feature type="domain" description="BRCT" evidence="7">
    <location>
        <begin position="874"/>
        <end position="974"/>
    </location>
</feature>
<comment type="caution">
    <text evidence="8">The sequence shown here is derived from an EMBL/GenBank/DDBJ whole genome shotgun (WGS) entry which is preliminary data.</text>
</comment>
<dbReference type="PANTHER" id="PTHR47181">
    <property type="entry name" value="BRCA1 C TERMINUS DOMAIN CONTAINING PROTEIN, EXPRESSED"/>
    <property type="match status" value="1"/>
</dbReference>
<keyword evidence="1" id="KW-0479">Metal-binding</keyword>
<dbReference type="InterPro" id="IPR036420">
    <property type="entry name" value="BRCT_dom_sf"/>
</dbReference>
<evidence type="ECO:0000256" key="5">
    <source>
        <dbReference type="SAM" id="MobiDB-lite"/>
    </source>
</evidence>
<evidence type="ECO:0000259" key="7">
    <source>
        <dbReference type="PROSITE" id="PS50172"/>
    </source>
</evidence>
<dbReference type="InterPro" id="IPR044254">
    <property type="entry name" value="At4g02110-like"/>
</dbReference>
<feature type="compositionally biased region" description="Basic and acidic residues" evidence="5">
    <location>
        <begin position="730"/>
        <end position="742"/>
    </location>
</feature>
<dbReference type="AlphaFoldDB" id="A0ABD3HHF2"/>
<dbReference type="InterPro" id="IPR001357">
    <property type="entry name" value="BRCT_dom"/>
</dbReference>
<feature type="compositionally biased region" description="Polar residues" evidence="5">
    <location>
        <begin position="325"/>
        <end position="334"/>
    </location>
</feature>
<feature type="domain" description="BRCT" evidence="7">
    <location>
        <begin position="168"/>
        <end position="251"/>
    </location>
</feature>
<gene>
    <name evidence="8" type="ORF">R1sor_004701</name>
</gene>
<feature type="compositionally biased region" description="Basic residues" evidence="5">
    <location>
        <begin position="866"/>
        <end position="876"/>
    </location>
</feature>
<evidence type="ECO:0000256" key="1">
    <source>
        <dbReference type="ARBA" id="ARBA00022723"/>
    </source>
</evidence>
<feature type="region of interest" description="Disordered" evidence="5">
    <location>
        <begin position="393"/>
        <end position="570"/>
    </location>
</feature>
<evidence type="ECO:0000313" key="9">
    <source>
        <dbReference type="Proteomes" id="UP001633002"/>
    </source>
</evidence>
<keyword evidence="9" id="KW-1185">Reference proteome</keyword>
<dbReference type="Gene3D" id="3.40.50.10190">
    <property type="entry name" value="BRCT domain"/>
    <property type="match status" value="4"/>
</dbReference>
<feature type="domain" description="PHD-type" evidence="6">
    <location>
        <begin position="1110"/>
        <end position="1165"/>
    </location>
</feature>
<feature type="region of interest" description="Disordered" evidence="5">
    <location>
        <begin position="628"/>
        <end position="877"/>
    </location>
</feature>
<keyword evidence="3" id="KW-0862">Zinc</keyword>
<dbReference type="InterPro" id="IPR001965">
    <property type="entry name" value="Znf_PHD"/>
</dbReference>
<organism evidence="8 9">
    <name type="scientific">Riccia sorocarpa</name>
    <dbReference type="NCBI Taxonomy" id="122646"/>
    <lineage>
        <taxon>Eukaryota</taxon>
        <taxon>Viridiplantae</taxon>
        <taxon>Streptophyta</taxon>
        <taxon>Embryophyta</taxon>
        <taxon>Marchantiophyta</taxon>
        <taxon>Marchantiopsida</taxon>
        <taxon>Marchantiidae</taxon>
        <taxon>Marchantiales</taxon>
        <taxon>Ricciaceae</taxon>
        <taxon>Riccia</taxon>
    </lineage>
</organism>
<dbReference type="PANTHER" id="PTHR47181:SF2">
    <property type="entry name" value="BRCA1 C TERMINUS DOMAIN CONTAINING PROTEIN, EXPRESSED"/>
    <property type="match status" value="1"/>
</dbReference>
<evidence type="ECO:0000256" key="3">
    <source>
        <dbReference type="ARBA" id="ARBA00022833"/>
    </source>
</evidence>
<dbReference type="SUPFAM" id="SSF57903">
    <property type="entry name" value="FYVE/PHD zinc finger"/>
    <property type="match status" value="1"/>
</dbReference>
<dbReference type="InterPro" id="IPR013083">
    <property type="entry name" value="Znf_RING/FYVE/PHD"/>
</dbReference>
<dbReference type="SMART" id="SM00249">
    <property type="entry name" value="PHD"/>
    <property type="match status" value="1"/>
</dbReference>
<name>A0ABD3HHF2_9MARC</name>
<feature type="compositionally biased region" description="Polar residues" evidence="5">
    <location>
        <begin position="495"/>
        <end position="505"/>
    </location>
</feature>
<evidence type="ECO:0000259" key="6">
    <source>
        <dbReference type="PROSITE" id="PS50016"/>
    </source>
</evidence>
<sequence>MSKAFGVSELKEVILELDRESNQCKTCWPTTVFSQGSFTPRKVYCCSKFVKADGGGKMTSQEEGEESCIFSGVHFLLAGFEAAYENQFIEELEANGGVNAGTYSSTCTHVIVSNLSYDDPICAAARKDGKALVTEAWVADCLDNDSLADVDQVLYRPLKDLDGIPGSEDLCVCLTGYQGQARQKIMRMVELIGARFTKPLLGNIVTHLVCYKFEGEKYELAKKAGLKLINHFWLEDCLKSWSLLPEEDYSLSGWEVENGAKQPRVTKGTAEVDRTPPVSQEKVKIRKSGASQSPSAGQGDVRTHRRNSGKFDNENSKVRSPPGKVSNSSAPSPSGQQEGKGKKGQQGTAEVEVANQRVSSPQTAPSVKTFKRGNSFQGADVFQEVFKNLEIVHQGDESNSARFKSSRRSSCGGDQASPSTPGFRVATDMEPVDALAVSRSKKRLSGAEEVVDRMAHNTGEKTVEYESPDSKRRRSSSSSKSGPAPSPSAVKDPQSRGQNLPSNSPVGRHVISYSDAPESGRLRNHNLSREEMNMQQEVSLDSSGTKDMEVCEPSGYLASPQNRRLAKDSGMQAKVVDVHLDKREQSNSPLSHPVAQEDASIGVVLRTPHRMGTLNVAVEKDSEFALKARRSVNKRSSLSPFKDRCEETSVPDGTGSSKDASPKATLRKGSVSIHSTFESTRKSFDNGADQVLEQYSSRGTTVLGISAEPVCVKESIRKSGKVVSSRPRHKPSEKADTPYPEHQDEESPDDRKKKTGQSSREQVTGAGADASFAEWQEHAQIATCSGEQVDEMKTTADGSRQKGSQLKSTNRETSTSAKVQGSLSKLEKGVKKKQPNSDGDNSSREQDKENVELQRSRDIDLSKGGATKKKSGKKGARVSLLGTTASEAQRCFAVGGTTAQRNNLHYLIKLLGAKVCKSRYEWKDDITHVVLPAPLRRTEKFLAAAAAGRWILKPEYLQASRDAGRFLEEEEYEWCGDGVNNKGTDTLKRAIRAGGGFVLTTPPFSQHLVDGVDFAIIRGDLVSKDDKHVQEFLQHKVACVSFDYFVDYICHPSASLEKHVLYNTHAAVAGAVKRLRKSIMQGPTEEIEKLRRLNIQRLSTSQPKRSKEDDIACVVCGRTDDEDVMLLCGDDKGNGCGLGTHIHCCSPPLPEVPEEDWFCRNCEDL</sequence>
<protein>
    <recommendedName>
        <fullName evidence="10">BRCT domain-containing protein</fullName>
    </recommendedName>
</protein>
<feature type="domain" description="BRCT" evidence="7">
    <location>
        <begin position="65"/>
        <end position="155"/>
    </location>
</feature>
<feature type="compositionally biased region" description="Polar residues" evidence="5">
    <location>
        <begin position="356"/>
        <end position="373"/>
    </location>
</feature>
<dbReference type="EMBL" id="JBJQOH010000003">
    <property type="protein sequence ID" value="KAL3691050.1"/>
    <property type="molecule type" value="Genomic_DNA"/>
</dbReference>
<dbReference type="PROSITE" id="PS50172">
    <property type="entry name" value="BRCT"/>
    <property type="match status" value="3"/>
</dbReference>
<evidence type="ECO:0000256" key="4">
    <source>
        <dbReference type="PROSITE-ProRule" id="PRU00146"/>
    </source>
</evidence>
<feature type="compositionally biased region" description="Low complexity" evidence="5">
    <location>
        <begin position="288"/>
        <end position="299"/>
    </location>
</feature>
<dbReference type="InterPro" id="IPR011011">
    <property type="entry name" value="Znf_FYVE_PHD"/>
</dbReference>
<dbReference type="CDD" id="cd17711">
    <property type="entry name" value="BRCT_PAXIP1_rpt3"/>
    <property type="match status" value="1"/>
</dbReference>
<evidence type="ECO:0000256" key="2">
    <source>
        <dbReference type="ARBA" id="ARBA00022771"/>
    </source>
</evidence>
<feature type="compositionally biased region" description="Polar residues" evidence="5">
    <location>
        <begin position="533"/>
        <end position="543"/>
    </location>
</feature>
<dbReference type="SUPFAM" id="SSF52113">
    <property type="entry name" value="BRCT domain"/>
    <property type="match status" value="3"/>
</dbReference>
<dbReference type="Pfam" id="PF00628">
    <property type="entry name" value="PHD"/>
    <property type="match status" value="1"/>
</dbReference>
<dbReference type="CDD" id="cd17738">
    <property type="entry name" value="BRCT_TopBP1_rpt7"/>
    <property type="match status" value="1"/>
</dbReference>
<feature type="region of interest" description="Disordered" evidence="5">
    <location>
        <begin position="262"/>
        <end position="373"/>
    </location>
</feature>
<feature type="compositionally biased region" description="Basic and acidic residues" evidence="5">
    <location>
        <begin position="450"/>
        <end position="470"/>
    </location>
</feature>
<dbReference type="PROSITE" id="PS50016">
    <property type="entry name" value="ZF_PHD_2"/>
    <property type="match status" value="1"/>
</dbReference>
<evidence type="ECO:0000313" key="8">
    <source>
        <dbReference type="EMBL" id="KAL3691050.1"/>
    </source>
</evidence>
<dbReference type="Gene3D" id="3.30.40.10">
    <property type="entry name" value="Zinc/RING finger domain, C3HC4 (zinc finger)"/>
    <property type="match status" value="1"/>
</dbReference>
<proteinExistence type="predicted"/>
<dbReference type="GO" id="GO:0008270">
    <property type="term" value="F:zinc ion binding"/>
    <property type="evidence" value="ECO:0007669"/>
    <property type="project" value="UniProtKB-KW"/>
</dbReference>
<accession>A0ABD3HHF2</accession>
<dbReference type="InterPro" id="IPR019787">
    <property type="entry name" value="Znf_PHD-finger"/>
</dbReference>
<feature type="compositionally biased region" description="Low complexity" evidence="5">
    <location>
        <begin position="476"/>
        <end position="489"/>
    </location>
</feature>
<dbReference type="Proteomes" id="UP001633002">
    <property type="component" value="Unassembled WGS sequence"/>
</dbReference>
<reference evidence="8 9" key="1">
    <citation type="submission" date="2024-09" db="EMBL/GenBank/DDBJ databases">
        <title>Chromosome-scale assembly of Riccia sorocarpa.</title>
        <authorList>
            <person name="Paukszto L."/>
        </authorList>
    </citation>
    <scope>NUCLEOTIDE SEQUENCE [LARGE SCALE GENOMIC DNA]</scope>
    <source>
        <strain evidence="8">LP-2024</strain>
        <tissue evidence="8">Aerial parts of the thallus</tissue>
    </source>
</reference>
<dbReference type="Pfam" id="PF00533">
    <property type="entry name" value="BRCT"/>
    <property type="match status" value="2"/>
</dbReference>
<dbReference type="Pfam" id="PF12738">
    <property type="entry name" value="PTCB-BRCT"/>
    <property type="match status" value="1"/>
</dbReference>